<organism evidence="1">
    <name type="scientific">Arion vulgaris</name>
    <dbReference type="NCBI Taxonomy" id="1028688"/>
    <lineage>
        <taxon>Eukaryota</taxon>
        <taxon>Metazoa</taxon>
        <taxon>Spiralia</taxon>
        <taxon>Lophotrochozoa</taxon>
        <taxon>Mollusca</taxon>
        <taxon>Gastropoda</taxon>
        <taxon>Heterobranchia</taxon>
        <taxon>Euthyneura</taxon>
        <taxon>Panpulmonata</taxon>
        <taxon>Eupulmonata</taxon>
        <taxon>Stylommatophora</taxon>
        <taxon>Helicina</taxon>
        <taxon>Arionoidea</taxon>
        <taxon>Arionidae</taxon>
        <taxon>Arion</taxon>
    </lineage>
</organism>
<dbReference type="EMBL" id="HACG01015909">
    <property type="protein sequence ID" value="CEK62774.1"/>
    <property type="molecule type" value="Transcribed_RNA"/>
</dbReference>
<feature type="non-terminal residue" evidence="1">
    <location>
        <position position="197"/>
    </location>
</feature>
<reference evidence="1" key="1">
    <citation type="submission" date="2014-12" db="EMBL/GenBank/DDBJ databases">
        <title>Insight into the proteome of Arion vulgaris.</title>
        <authorList>
            <person name="Aradska J."/>
            <person name="Bulat T."/>
            <person name="Smidak R."/>
            <person name="Sarate P."/>
            <person name="Gangsoo J."/>
            <person name="Sialana F."/>
            <person name="Bilban M."/>
            <person name="Lubec G."/>
        </authorList>
    </citation>
    <scope>NUCLEOTIDE SEQUENCE</scope>
    <source>
        <tissue evidence="1">Skin</tissue>
    </source>
</reference>
<accession>A0A0B6Z2F9</accession>
<proteinExistence type="predicted"/>
<sequence length="197" mass="21099">MGVNTNMDGDTASGTNVSNLKLEEHSFQNQRIDQYCAHDGTHAVHGQPQNFPQLLASASSPSLLTGCGDPTTPTGACIEKHIHAHHVQATDAPSLCLQTSDATSQISCPTSPLPVGLNNGDPPDYLFLTPSLNRSRPQGRPFSAPPHHFERISGVLLRLIGDQYLCSTCDDSYAILVMSLPLKLASVILLASKIYPD</sequence>
<dbReference type="AlphaFoldDB" id="A0A0B6Z2F9"/>
<protein>
    <submittedName>
        <fullName evidence="1">Uncharacterized protein</fullName>
    </submittedName>
</protein>
<gene>
    <name evidence="1" type="primary">ORF46113</name>
</gene>
<name>A0A0B6Z2F9_9EUPU</name>
<evidence type="ECO:0000313" key="1">
    <source>
        <dbReference type="EMBL" id="CEK62774.1"/>
    </source>
</evidence>